<dbReference type="Proteomes" id="UP000479114">
    <property type="component" value="Chromosome"/>
</dbReference>
<dbReference type="InterPro" id="IPR050491">
    <property type="entry name" value="AmpC-like"/>
</dbReference>
<sequence>MNAIHHMIDQLDARLDEYMQHAPMPGLAVGVVFNNRTIYAKGFGLTNAASGEPVGTGTLFHQASISKTAVATGIMQLAEQGRLELDAGIVAYLPYFHMADDRFRLITVRQLLNHTSGMPDEEDYEWDRPQYDDQSLERYVRSLRPRSLLSEPGENYAYSNIGYEILGDIIAKRSGTSFEQYMKERIFEPALMRESTYLKSEADDRLAAPHVLSLQHGYGGKVSDVFPYHRAHGPSSTMYAHVEDMCRYAIVHLNKGITADGQALLTQESYDELWTSYAATGHGEESANIGLSWFIGTYKGQRMVSHSGMDTGFQSHLVLLPDKSIAVAVMANADYGWLTVGSSILDFLLTGHFPTLKQSMAHHLAQHLTSHGIDSAMQEHERIKNDERYYSWEGEYGFIAAMLKENGYASEGARLLTLSAQLFPDSSDLRRALAGLLGETIRD</sequence>
<dbReference type="AlphaFoldDB" id="A0A6C0P6B0"/>
<dbReference type="Gene3D" id="3.40.710.10">
    <property type="entry name" value="DD-peptidase/beta-lactamase superfamily"/>
    <property type="match status" value="1"/>
</dbReference>
<dbReference type="RefSeq" id="WP_162643878.1">
    <property type="nucleotide sequence ID" value="NZ_CP048286.1"/>
</dbReference>
<gene>
    <name evidence="2" type="ORF">GZH47_25860</name>
</gene>
<evidence type="ECO:0000313" key="2">
    <source>
        <dbReference type="EMBL" id="QHW33881.1"/>
    </source>
</evidence>
<dbReference type="PANTHER" id="PTHR46825">
    <property type="entry name" value="D-ALANYL-D-ALANINE-CARBOXYPEPTIDASE/ENDOPEPTIDASE AMPH"/>
    <property type="match status" value="1"/>
</dbReference>
<keyword evidence="3" id="KW-1185">Reference proteome</keyword>
<dbReference type="InterPro" id="IPR001466">
    <property type="entry name" value="Beta-lactam-related"/>
</dbReference>
<dbReference type="SUPFAM" id="SSF56601">
    <property type="entry name" value="beta-lactamase/transpeptidase-like"/>
    <property type="match status" value="1"/>
</dbReference>
<protein>
    <submittedName>
        <fullName evidence="2">Beta-lactamase family protein</fullName>
    </submittedName>
</protein>
<name>A0A6C0P6B0_9BACL</name>
<feature type="domain" description="Beta-lactamase-related" evidence="1">
    <location>
        <begin position="11"/>
        <end position="336"/>
    </location>
</feature>
<evidence type="ECO:0000313" key="3">
    <source>
        <dbReference type="Proteomes" id="UP000479114"/>
    </source>
</evidence>
<dbReference type="Pfam" id="PF00144">
    <property type="entry name" value="Beta-lactamase"/>
    <property type="match status" value="1"/>
</dbReference>
<accession>A0A6C0P6B0</accession>
<dbReference type="EMBL" id="CP048286">
    <property type="protein sequence ID" value="QHW33881.1"/>
    <property type="molecule type" value="Genomic_DNA"/>
</dbReference>
<reference evidence="2 3" key="1">
    <citation type="submission" date="2020-02" db="EMBL/GenBank/DDBJ databases">
        <title>Paenibacillus sp. nov., isolated from rhizosphere soil of tomato.</title>
        <authorList>
            <person name="Weon H.-Y."/>
            <person name="Lee S.A."/>
        </authorList>
    </citation>
    <scope>NUCLEOTIDE SEQUENCE [LARGE SCALE GENOMIC DNA]</scope>
    <source>
        <strain evidence="2 3">14171R-81</strain>
    </source>
</reference>
<dbReference type="InterPro" id="IPR012338">
    <property type="entry name" value="Beta-lactam/transpept-like"/>
</dbReference>
<organism evidence="2 3">
    <name type="scientific">Paenibacillus rhizovicinus</name>
    <dbReference type="NCBI Taxonomy" id="2704463"/>
    <lineage>
        <taxon>Bacteria</taxon>
        <taxon>Bacillati</taxon>
        <taxon>Bacillota</taxon>
        <taxon>Bacilli</taxon>
        <taxon>Bacillales</taxon>
        <taxon>Paenibacillaceae</taxon>
        <taxon>Paenibacillus</taxon>
    </lineage>
</organism>
<evidence type="ECO:0000259" key="1">
    <source>
        <dbReference type="Pfam" id="PF00144"/>
    </source>
</evidence>
<dbReference type="PANTHER" id="PTHR46825:SF9">
    <property type="entry name" value="BETA-LACTAMASE-RELATED DOMAIN-CONTAINING PROTEIN"/>
    <property type="match status" value="1"/>
</dbReference>
<dbReference type="KEGG" id="prz:GZH47_25860"/>
<proteinExistence type="predicted"/>